<keyword evidence="2" id="KW-0812">Transmembrane</keyword>
<feature type="transmembrane region" description="Helical" evidence="2">
    <location>
        <begin position="17"/>
        <end position="36"/>
    </location>
</feature>
<evidence type="ECO:0000256" key="1">
    <source>
        <dbReference type="SAM" id="MobiDB-lite"/>
    </source>
</evidence>
<dbReference type="GO" id="GO:0012505">
    <property type="term" value="C:endomembrane system"/>
    <property type="evidence" value="ECO:0007669"/>
    <property type="project" value="TreeGrafter"/>
</dbReference>
<dbReference type="EMBL" id="CAMXCT010000270">
    <property type="protein sequence ID" value="CAI3976417.1"/>
    <property type="molecule type" value="Genomic_DNA"/>
</dbReference>
<keyword evidence="6" id="KW-1185">Reference proteome</keyword>
<evidence type="ECO:0000313" key="4">
    <source>
        <dbReference type="EMBL" id="CAL1129792.1"/>
    </source>
</evidence>
<evidence type="ECO:0000313" key="5">
    <source>
        <dbReference type="EMBL" id="CAL4763729.1"/>
    </source>
</evidence>
<reference evidence="4" key="2">
    <citation type="submission" date="2024-04" db="EMBL/GenBank/DDBJ databases">
        <authorList>
            <person name="Chen Y."/>
            <person name="Shah S."/>
            <person name="Dougan E. K."/>
            <person name="Thang M."/>
            <person name="Chan C."/>
        </authorList>
    </citation>
    <scope>NUCLEOTIDE SEQUENCE [LARGE SCALE GENOMIC DNA]</scope>
</reference>
<sequence length="245" mass="26761">MDSVAAALPMGAGRSPLVLASTSIVGLLLVILFYFVQKRKRPRKAIVPPDGIFDLELLGLFNGKTGPIFMGVCGKVVNVSSSENIKVGEGYGRLWAGKDATYALAVLSLKPEDANKLDFTLKQFTDEQRTALAGWYKHFTARYPVVGRLREYDGWDFSDIEKEAEKQRPFGLKEESAEAKPEPSSEEPVMLRAGDKVKLQGLEDENLNGKVGVLRSLVASTGKFAIELDGDDGTVQVKPSNILKV</sequence>
<dbReference type="InterPro" id="IPR036400">
    <property type="entry name" value="Cyt_B5-like_heme/steroid_sf"/>
</dbReference>
<keyword evidence="2" id="KW-1133">Transmembrane helix</keyword>
<dbReference type="GO" id="GO:0016020">
    <property type="term" value="C:membrane"/>
    <property type="evidence" value="ECO:0007669"/>
    <property type="project" value="TreeGrafter"/>
</dbReference>
<dbReference type="OrthoDB" id="899at2759"/>
<gene>
    <name evidence="3" type="ORF">C1SCF055_LOCUS4638</name>
</gene>
<evidence type="ECO:0000256" key="2">
    <source>
        <dbReference type="SAM" id="Phobius"/>
    </source>
</evidence>
<protein>
    <submittedName>
        <fullName evidence="5">Ankyrin-1</fullName>
    </submittedName>
</protein>
<evidence type="ECO:0000313" key="6">
    <source>
        <dbReference type="Proteomes" id="UP001152797"/>
    </source>
</evidence>
<name>A0A9P1FJN3_9DINO</name>
<evidence type="ECO:0000313" key="3">
    <source>
        <dbReference type="EMBL" id="CAI3976417.1"/>
    </source>
</evidence>
<accession>A0A9P1FJN3</accession>
<feature type="compositionally biased region" description="Basic and acidic residues" evidence="1">
    <location>
        <begin position="167"/>
        <end position="183"/>
    </location>
</feature>
<comment type="caution">
    <text evidence="3">The sequence shown here is derived from an EMBL/GenBank/DDBJ whole genome shotgun (WGS) entry which is preliminary data.</text>
</comment>
<dbReference type="InterPro" id="IPR050577">
    <property type="entry name" value="MAPR/NEUFC/NENF-like"/>
</dbReference>
<organism evidence="3">
    <name type="scientific">Cladocopium goreaui</name>
    <dbReference type="NCBI Taxonomy" id="2562237"/>
    <lineage>
        <taxon>Eukaryota</taxon>
        <taxon>Sar</taxon>
        <taxon>Alveolata</taxon>
        <taxon>Dinophyceae</taxon>
        <taxon>Suessiales</taxon>
        <taxon>Symbiodiniaceae</taxon>
        <taxon>Cladocopium</taxon>
    </lineage>
</organism>
<proteinExistence type="predicted"/>
<dbReference type="Proteomes" id="UP001152797">
    <property type="component" value="Unassembled WGS sequence"/>
</dbReference>
<dbReference type="PANTHER" id="PTHR10281">
    <property type="entry name" value="MEMBRANE-ASSOCIATED PROGESTERONE RECEPTOR COMPONENT-RELATED"/>
    <property type="match status" value="1"/>
</dbReference>
<dbReference type="SUPFAM" id="SSF55856">
    <property type="entry name" value="Cytochrome b5-like heme/steroid binding domain"/>
    <property type="match status" value="1"/>
</dbReference>
<feature type="region of interest" description="Disordered" evidence="1">
    <location>
        <begin position="167"/>
        <end position="190"/>
    </location>
</feature>
<dbReference type="PANTHER" id="PTHR10281:SF76">
    <property type="entry name" value="CALCUTTA CUP-RELATED"/>
    <property type="match status" value="1"/>
</dbReference>
<reference evidence="3" key="1">
    <citation type="submission" date="2022-10" db="EMBL/GenBank/DDBJ databases">
        <authorList>
            <person name="Chen Y."/>
            <person name="Dougan E. K."/>
            <person name="Chan C."/>
            <person name="Rhodes N."/>
            <person name="Thang M."/>
        </authorList>
    </citation>
    <scope>NUCLEOTIDE SEQUENCE</scope>
</reference>
<dbReference type="EMBL" id="CAMXCT030000270">
    <property type="protein sequence ID" value="CAL4763729.1"/>
    <property type="molecule type" value="Genomic_DNA"/>
</dbReference>
<keyword evidence="2" id="KW-0472">Membrane</keyword>
<dbReference type="AlphaFoldDB" id="A0A9P1FJN3"/>
<dbReference type="EMBL" id="CAMXCT020000270">
    <property type="protein sequence ID" value="CAL1129792.1"/>
    <property type="molecule type" value="Genomic_DNA"/>
</dbReference>
<dbReference type="Gene3D" id="3.10.120.10">
    <property type="entry name" value="Cytochrome b5-like heme/steroid binding domain"/>
    <property type="match status" value="1"/>
</dbReference>